<comment type="caution">
    <text evidence="8">The sequence shown here is derived from an EMBL/GenBank/DDBJ whole genome shotgun (WGS) entry which is preliminary data.</text>
</comment>
<dbReference type="OrthoDB" id="9810303at2"/>
<keyword evidence="9" id="KW-1185">Reference proteome</keyword>
<dbReference type="Proteomes" id="UP000316304">
    <property type="component" value="Unassembled WGS sequence"/>
</dbReference>
<keyword evidence="2 5" id="KW-0812">Transmembrane</keyword>
<comment type="subcellular location">
    <subcellularLocation>
        <location evidence="1">Membrane</location>
        <topology evidence="1">Multi-pass membrane protein</topology>
    </subcellularLocation>
</comment>
<feature type="transmembrane region" description="Helical" evidence="5">
    <location>
        <begin position="318"/>
        <end position="336"/>
    </location>
</feature>
<feature type="transmembrane region" description="Helical" evidence="5">
    <location>
        <begin position="342"/>
        <end position="363"/>
    </location>
</feature>
<proteinExistence type="predicted"/>
<dbReference type="Pfam" id="PF00535">
    <property type="entry name" value="Glycos_transf_2"/>
    <property type="match status" value="1"/>
</dbReference>
<organism evidence="8 9">
    <name type="scientific">Novipirellula galeiformis</name>
    <dbReference type="NCBI Taxonomy" id="2528004"/>
    <lineage>
        <taxon>Bacteria</taxon>
        <taxon>Pseudomonadati</taxon>
        <taxon>Planctomycetota</taxon>
        <taxon>Planctomycetia</taxon>
        <taxon>Pirellulales</taxon>
        <taxon>Pirellulaceae</taxon>
        <taxon>Novipirellula</taxon>
    </lineage>
</organism>
<dbReference type="Pfam" id="PF04138">
    <property type="entry name" value="GtrA_DPMS_TM"/>
    <property type="match status" value="1"/>
</dbReference>
<dbReference type="InterPro" id="IPR001173">
    <property type="entry name" value="Glyco_trans_2-like"/>
</dbReference>
<accession>A0A5C6BRX2</accession>
<dbReference type="InterPro" id="IPR050256">
    <property type="entry name" value="Glycosyltransferase_2"/>
</dbReference>
<dbReference type="AlphaFoldDB" id="A0A5C6BRX2"/>
<evidence type="ECO:0000259" key="7">
    <source>
        <dbReference type="Pfam" id="PF04138"/>
    </source>
</evidence>
<evidence type="ECO:0000259" key="6">
    <source>
        <dbReference type="Pfam" id="PF00535"/>
    </source>
</evidence>
<reference evidence="8 9" key="1">
    <citation type="submission" date="2019-02" db="EMBL/GenBank/DDBJ databases">
        <title>Deep-cultivation of Planctomycetes and their phenomic and genomic characterization uncovers novel biology.</title>
        <authorList>
            <person name="Wiegand S."/>
            <person name="Jogler M."/>
            <person name="Boedeker C."/>
            <person name="Pinto D."/>
            <person name="Vollmers J."/>
            <person name="Rivas-Marin E."/>
            <person name="Kohn T."/>
            <person name="Peeters S.H."/>
            <person name="Heuer A."/>
            <person name="Rast P."/>
            <person name="Oberbeckmann S."/>
            <person name="Bunk B."/>
            <person name="Jeske O."/>
            <person name="Meyerdierks A."/>
            <person name="Storesund J.E."/>
            <person name="Kallscheuer N."/>
            <person name="Luecker S."/>
            <person name="Lage O.M."/>
            <person name="Pohl T."/>
            <person name="Merkel B.J."/>
            <person name="Hornburger P."/>
            <person name="Mueller R.-W."/>
            <person name="Bruemmer F."/>
            <person name="Labrenz M."/>
            <person name="Spormann A.M."/>
            <person name="Op Den Camp H."/>
            <person name="Overmann J."/>
            <person name="Amann R."/>
            <person name="Jetten M.S.M."/>
            <person name="Mascher T."/>
            <person name="Medema M.H."/>
            <person name="Devos D.P."/>
            <person name="Kaster A.-K."/>
            <person name="Ovreas L."/>
            <person name="Rohde M."/>
            <person name="Galperin M.Y."/>
            <person name="Jogler C."/>
        </authorList>
    </citation>
    <scope>NUCLEOTIDE SEQUENCE [LARGE SCALE GENOMIC DNA]</scope>
    <source>
        <strain evidence="8 9">Pla52o</strain>
    </source>
</reference>
<keyword evidence="8" id="KW-0808">Transferase</keyword>
<dbReference type="CDD" id="cd04179">
    <property type="entry name" value="DPM_DPG-synthase_like"/>
    <property type="match status" value="1"/>
</dbReference>
<sequence length="385" mass="42783">MDLSTPTRTTDQSGHHVLTVLIPSYNEEATLEKCVERVHQIASERLSLEIIIIDDCSTNRGGEIAVALAQKYDDVSVLMHRVNMGKGAALHTGIAAATGDFIAIQDADLEYNPQDLLRLLEPLLQDQADVSIGSRFLSHGVHRVLYFWHSMGNKFLTFLSNMCTDLNLTDMETCYKVFKRELLQSIPLHEKRFGFEPEVIAAVAQRRVRIVEMGISYMGRTYEEGKKIGVRDGFRALYCILRYNAATLPAPVQFLFYLFVGGVCAVLNLAIFLLMLQLDFTVGIAAPVAFVVAAILNYAMCIQLLFRHQSRWGRLGEIGMYSLAVLPVGVVDWYVTASLMAVIGPASAKLIATLVGLILNFSLRRLVVFRGEPSAPWRPQEGGRG</sequence>
<feature type="domain" description="Glycosyltransferase 2-like" evidence="6">
    <location>
        <begin position="19"/>
        <end position="184"/>
    </location>
</feature>
<feature type="transmembrane region" description="Helical" evidence="5">
    <location>
        <begin position="254"/>
        <end position="278"/>
    </location>
</feature>
<evidence type="ECO:0000256" key="2">
    <source>
        <dbReference type="ARBA" id="ARBA00022692"/>
    </source>
</evidence>
<dbReference type="GO" id="GO:0099621">
    <property type="term" value="F:undecaprenyl-phosphate 4-deoxy-4-formamido-L-arabinose transferase activity"/>
    <property type="evidence" value="ECO:0007669"/>
    <property type="project" value="UniProtKB-EC"/>
</dbReference>
<gene>
    <name evidence="8" type="primary">arnC_3</name>
    <name evidence="8" type="ORF">Pla52o_55370</name>
</gene>
<dbReference type="InterPro" id="IPR029044">
    <property type="entry name" value="Nucleotide-diphossugar_trans"/>
</dbReference>
<feature type="domain" description="GtrA/DPMS transmembrane" evidence="7">
    <location>
        <begin position="257"/>
        <end position="369"/>
    </location>
</feature>
<dbReference type="InterPro" id="IPR007267">
    <property type="entry name" value="GtrA_DPMS_TM"/>
</dbReference>
<evidence type="ECO:0000256" key="4">
    <source>
        <dbReference type="ARBA" id="ARBA00023136"/>
    </source>
</evidence>
<evidence type="ECO:0000256" key="1">
    <source>
        <dbReference type="ARBA" id="ARBA00004141"/>
    </source>
</evidence>
<keyword evidence="3 5" id="KW-1133">Transmembrane helix</keyword>
<dbReference type="SUPFAM" id="SSF53448">
    <property type="entry name" value="Nucleotide-diphospho-sugar transferases"/>
    <property type="match status" value="1"/>
</dbReference>
<feature type="transmembrane region" description="Helical" evidence="5">
    <location>
        <begin position="284"/>
        <end position="306"/>
    </location>
</feature>
<dbReference type="PANTHER" id="PTHR48090:SF7">
    <property type="entry name" value="RFBJ PROTEIN"/>
    <property type="match status" value="1"/>
</dbReference>
<dbReference type="EC" id="2.4.2.53" evidence="8"/>
<keyword evidence="4 5" id="KW-0472">Membrane</keyword>
<dbReference type="Gene3D" id="3.90.550.10">
    <property type="entry name" value="Spore Coat Polysaccharide Biosynthesis Protein SpsA, Chain A"/>
    <property type="match status" value="1"/>
</dbReference>
<protein>
    <submittedName>
        <fullName evidence="8">Undecaprenyl-phosphate 4-deoxy-4-formamido-L-arabinose transferase</fullName>
        <ecNumber evidence="8">2.4.2.53</ecNumber>
    </submittedName>
</protein>
<evidence type="ECO:0000313" key="9">
    <source>
        <dbReference type="Proteomes" id="UP000316304"/>
    </source>
</evidence>
<dbReference type="EMBL" id="SJPT01000016">
    <property type="protein sequence ID" value="TWU15000.1"/>
    <property type="molecule type" value="Genomic_DNA"/>
</dbReference>
<dbReference type="PANTHER" id="PTHR48090">
    <property type="entry name" value="UNDECAPRENYL-PHOSPHATE 4-DEOXY-4-FORMAMIDO-L-ARABINOSE TRANSFERASE-RELATED"/>
    <property type="match status" value="1"/>
</dbReference>
<evidence type="ECO:0000256" key="3">
    <source>
        <dbReference type="ARBA" id="ARBA00022989"/>
    </source>
</evidence>
<name>A0A5C6BRX2_9BACT</name>
<dbReference type="GO" id="GO:0000271">
    <property type="term" value="P:polysaccharide biosynthetic process"/>
    <property type="evidence" value="ECO:0007669"/>
    <property type="project" value="InterPro"/>
</dbReference>
<dbReference type="GO" id="GO:0016020">
    <property type="term" value="C:membrane"/>
    <property type="evidence" value="ECO:0007669"/>
    <property type="project" value="UniProtKB-SubCell"/>
</dbReference>
<evidence type="ECO:0000256" key="5">
    <source>
        <dbReference type="SAM" id="Phobius"/>
    </source>
</evidence>
<keyword evidence="8" id="KW-0328">Glycosyltransferase</keyword>
<evidence type="ECO:0000313" key="8">
    <source>
        <dbReference type="EMBL" id="TWU15000.1"/>
    </source>
</evidence>